<keyword evidence="5" id="KW-0067">ATP-binding</keyword>
<evidence type="ECO:0000313" key="8">
    <source>
        <dbReference type="Proteomes" id="UP000294530"/>
    </source>
</evidence>
<dbReference type="Gene3D" id="1.10.510.10">
    <property type="entry name" value="Transferase(Phosphotransferase) domain 1"/>
    <property type="match status" value="1"/>
</dbReference>
<keyword evidence="2" id="KW-0808">Transferase</keyword>
<dbReference type="EMBL" id="SHOA02000002">
    <property type="protein sequence ID" value="TDH65276.1"/>
    <property type="molecule type" value="Genomic_DNA"/>
</dbReference>
<dbReference type="InterPro" id="IPR000719">
    <property type="entry name" value="Prot_kinase_dom"/>
</dbReference>
<keyword evidence="4" id="KW-0418">Kinase</keyword>
<dbReference type="InterPro" id="IPR011009">
    <property type="entry name" value="Kinase-like_dom_sf"/>
</dbReference>
<evidence type="ECO:0000256" key="3">
    <source>
        <dbReference type="ARBA" id="ARBA00022741"/>
    </source>
</evidence>
<dbReference type="InterPro" id="IPR008271">
    <property type="entry name" value="Ser/Thr_kinase_AS"/>
</dbReference>
<feature type="domain" description="Protein kinase" evidence="6">
    <location>
        <begin position="1"/>
        <end position="243"/>
    </location>
</feature>
<dbReference type="PROSITE" id="PS00108">
    <property type="entry name" value="PROTEIN_KINASE_ST"/>
    <property type="match status" value="1"/>
</dbReference>
<reference evidence="7 8" key="1">
    <citation type="journal article" date="2021" name="Genome Biol.">
        <title>AFLAP: assembly-free linkage analysis pipeline using k-mers from genome sequencing data.</title>
        <authorList>
            <person name="Fletcher K."/>
            <person name="Zhang L."/>
            <person name="Gil J."/>
            <person name="Han R."/>
            <person name="Cavanaugh K."/>
            <person name="Michelmore R."/>
        </authorList>
    </citation>
    <scope>NUCLEOTIDE SEQUENCE [LARGE SCALE GENOMIC DNA]</scope>
    <source>
        <strain evidence="7 8">SF5</strain>
    </source>
</reference>
<dbReference type="AlphaFoldDB" id="A0A976FEJ7"/>
<dbReference type="Pfam" id="PF00069">
    <property type="entry name" value="Pkinase"/>
    <property type="match status" value="1"/>
</dbReference>
<keyword evidence="1" id="KW-0723">Serine/threonine-protein kinase</keyword>
<dbReference type="Proteomes" id="UP000294530">
    <property type="component" value="Unassembled WGS sequence"/>
</dbReference>
<dbReference type="RefSeq" id="XP_067814775.1">
    <property type="nucleotide sequence ID" value="XM_067958377.1"/>
</dbReference>
<keyword evidence="8" id="KW-1185">Reference proteome</keyword>
<name>A0A976FEJ7_BRELC</name>
<evidence type="ECO:0000256" key="2">
    <source>
        <dbReference type="ARBA" id="ARBA00022679"/>
    </source>
</evidence>
<dbReference type="GO" id="GO:0004674">
    <property type="term" value="F:protein serine/threonine kinase activity"/>
    <property type="evidence" value="ECO:0007669"/>
    <property type="project" value="UniProtKB-KW"/>
</dbReference>
<evidence type="ECO:0000259" key="6">
    <source>
        <dbReference type="PROSITE" id="PS50011"/>
    </source>
</evidence>
<protein>
    <recommendedName>
        <fullName evidence="6">Protein kinase domain-containing protein</fullName>
    </recommendedName>
</protein>
<dbReference type="Gene3D" id="3.30.200.20">
    <property type="entry name" value="Phosphorylase Kinase, domain 1"/>
    <property type="match status" value="1"/>
</dbReference>
<dbReference type="PANTHER" id="PTHR24353">
    <property type="entry name" value="CYCLIC NUCLEOTIDE-DEPENDENT PROTEIN KINASE"/>
    <property type="match status" value="1"/>
</dbReference>
<dbReference type="GeneID" id="94344048"/>
<accession>A0A976FEJ7</accession>
<evidence type="ECO:0000313" key="7">
    <source>
        <dbReference type="EMBL" id="TDH65276.1"/>
    </source>
</evidence>
<dbReference type="SUPFAM" id="SSF56112">
    <property type="entry name" value="Protein kinase-like (PK-like)"/>
    <property type="match status" value="1"/>
</dbReference>
<gene>
    <name evidence="7" type="ORF">CCR75_000269</name>
</gene>
<dbReference type="OrthoDB" id="76001at2759"/>
<evidence type="ECO:0000256" key="4">
    <source>
        <dbReference type="ARBA" id="ARBA00022777"/>
    </source>
</evidence>
<evidence type="ECO:0000256" key="1">
    <source>
        <dbReference type="ARBA" id="ARBA00022527"/>
    </source>
</evidence>
<sequence length="304" mass="35199">MKSKIVTKQQKMRLETERSILLESKSPFLCQGIQFLESTDEVCIIQEYVEGRALYECVWKYSDKGRFPEHVAKFFAAQLVLALRDLHTQGYIHRDFKSGNVIVEKCGFIKLVDFGLSKKASVAGNRTQSLCGTHYIMAPEVFNKKTYNLSIDWWSLGVVVYEMVVGHPPWEYLCPTNTTIDEYFRSIECKAKSLFRATDENITDTLSCFSPELKTLICALLQTNPRERLGKNGAAEVMKHSWFYDIDWLRLESKEDRITVPYDYYNDYNVLHARTPSRQYKARESISSAESIDSDQNAKYFADF</sequence>
<comment type="caution">
    <text evidence="7">The sequence shown here is derived from an EMBL/GenBank/DDBJ whole genome shotgun (WGS) entry which is preliminary data.</text>
</comment>
<keyword evidence="3" id="KW-0547">Nucleotide-binding</keyword>
<dbReference type="KEGG" id="blac:94344048"/>
<organism evidence="7 8">
    <name type="scientific">Bremia lactucae</name>
    <name type="common">Lettuce downy mildew</name>
    <dbReference type="NCBI Taxonomy" id="4779"/>
    <lineage>
        <taxon>Eukaryota</taxon>
        <taxon>Sar</taxon>
        <taxon>Stramenopiles</taxon>
        <taxon>Oomycota</taxon>
        <taxon>Peronosporomycetes</taxon>
        <taxon>Peronosporales</taxon>
        <taxon>Peronosporaceae</taxon>
        <taxon>Bremia</taxon>
    </lineage>
</organism>
<dbReference type="GO" id="GO:0005524">
    <property type="term" value="F:ATP binding"/>
    <property type="evidence" value="ECO:0007669"/>
    <property type="project" value="UniProtKB-KW"/>
</dbReference>
<proteinExistence type="predicted"/>
<evidence type="ECO:0000256" key="5">
    <source>
        <dbReference type="ARBA" id="ARBA00022840"/>
    </source>
</evidence>
<dbReference type="PROSITE" id="PS50011">
    <property type="entry name" value="PROTEIN_KINASE_DOM"/>
    <property type="match status" value="1"/>
</dbReference>